<dbReference type="Proteomes" id="UP000503336">
    <property type="component" value="Chromosome"/>
</dbReference>
<dbReference type="RefSeq" id="WP_165097364.1">
    <property type="nucleotide sequence ID" value="NZ_CP049056.1"/>
</dbReference>
<accession>A0A7L5BZZ9</accession>
<gene>
    <name evidence="2" type="ORF">G5B40_08230</name>
</gene>
<sequence>MPHFAATALETRREGLRAEMSSRVLGAALIFAHERRYRAIRRDAFRYSFFQRLVIDQAGDAPPTRSADQRPARPASLLTSVRVWMDVAEPDPKGDPADLLDARGLAGKRPGVGADAHDITVRLGRGDDAGRTAPDRRNMRRAALRALARIAAPMRRAALACLFLATPALADDAGITFWDGAALRTAPDPHAVLPALHTERQKLGTLIARDVGLFVEPASDAPAYVSNLIAGALVRRLAGHVALHRALGAGRVFTIEPHVVAARGRVAVNWRLFTEEGEEIGAFLAAARMSGAPRAGHPFAGFTPEDAERIAFQTAARLEEAPFVADAIRAAQTLTRLDRTPTPPARPETQSAAATVAPESPATPEED</sequence>
<name>A0A7L5BZZ9_9RHOB</name>
<proteinExistence type="predicted"/>
<dbReference type="EMBL" id="CP049056">
    <property type="protein sequence ID" value="QIE55444.1"/>
    <property type="molecule type" value="Genomic_DNA"/>
</dbReference>
<dbReference type="KEGG" id="hdh:G5B40_08230"/>
<evidence type="ECO:0000313" key="3">
    <source>
        <dbReference type="Proteomes" id="UP000503336"/>
    </source>
</evidence>
<dbReference type="AlphaFoldDB" id="A0A7L5BZZ9"/>
<feature type="region of interest" description="Disordered" evidence="1">
    <location>
        <begin position="334"/>
        <end position="367"/>
    </location>
</feature>
<evidence type="ECO:0000313" key="2">
    <source>
        <dbReference type="EMBL" id="QIE55444.1"/>
    </source>
</evidence>
<evidence type="ECO:0000256" key="1">
    <source>
        <dbReference type="SAM" id="MobiDB-lite"/>
    </source>
</evidence>
<reference evidence="2 3" key="1">
    <citation type="submission" date="2020-02" db="EMBL/GenBank/DDBJ databases">
        <title>complete genome sequence of Rhodobacteraceae bacterium.</title>
        <authorList>
            <person name="Park J."/>
            <person name="Kim Y.-S."/>
            <person name="Kim K.-H."/>
        </authorList>
    </citation>
    <scope>NUCLEOTIDE SEQUENCE [LARGE SCALE GENOMIC DNA]</scope>
    <source>
        <strain evidence="2 3">RR4-56</strain>
    </source>
</reference>
<dbReference type="InterPro" id="IPR029149">
    <property type="entry name" value="Creatin/AminoP/Spt16_N"/>
</dbReference>
<dbReference type="SUPFAM" id="SSF53092">
    <property type="entry name" value="Creatinase/prolidase N-terminal domain"/>
    <property type="match status" value="1"/>
</dbReference>
<keyword evidence="3" id="KW-1185">Reference proteome</keyword>
<organism evidence="2 3">
    <name type="scientific">Pikeienuella piscinae</name>
    <dbReference type="NCBI Taxonomy" id="2748098"/>
    <lineage>
        <taxon>Bacteria</taxon>
        <taxon>Pseudomonadati</taxon>
        <taxon>Pseudomonadota</taxon>
        <taxon>Alphaproteobacteria</taxon>
        <taxon>Rhodobacterales</taxon>
        <taxon>Paracoccaceae</taxon>
        <taxon>Pikeienuella</taxon>
    </lineage>
</organism>
<protein>
    <submittedName>
        <fullName evidence="2">Uncharacterized protein</fullName>
    </submittedName>
</protein>